<dbReference type="Pfam" id="PF10718">
    <property type="entry name" value="Ycf34"/>
    <property type="match status" value="1"/>
</dbReference>
<dbReference type="AlphaFoldDB" id="A0A0A2CA02"/>
<name>A0A0A2CA02_PROMR</name>
<protein>
    <submittedName>
        <fullName evidence="1">Putative Ycf34</fullName>
    </submittedName>
</protein>
<evidence type="ECO:0000313" key="1">
    <source>
        <dbReference type="EMBL" id="KGG21710.1"/>
    </source>
</evidence>
<sequence length="83" mass="9714">MCICVDCAWVDRCKTYYTVEEHHQVTHLSKNPDFQGKNPKIHINIIDMQNSETGIEWDVRGCDSFHLDLGKWSRLRPGEEIPK</sequence>
<dbReference type="InterPro" id="IPR019656">
    <property type="entry name" value="Uncharacterised_Ycf34"/>
</dbReference>
<dbReference type="Proteomes" id="UP000030392">
    <property type="component" value="Unassembled WGS sequence"/>
</dbReference>
<dbReference type="RefSeq" id="WP_036904714.1">
    <property type="nucleotide sequence ID" value="NZ_CP138967.1"/>
</dbReference>
<evidence type="ECO:0000313" key="2">
    <source>
        <dbReference type="Proteomes" id="UP000030392"/>
    </source>
</evidence>
<reference evidence="2" key="1">
    <citation type="journal article" date="2014" name="Sci. Data">
        <title>Genomes of diverse isolates of the marine cyanobacterium Prochlorococcus.</title>
        <authorList>
            <person name="Biller S."/>
            <person name="Berube P."/>
            <person name="Thompson J."/>
            <person name="Kelly L."/>
            <person name="Roggensack S."/>
            <person name="Awad L."/>
            <person name="Roache-Johnson K."/>
            <person name="Ding H."/>
            <person name="Giovannoni S.J."/>
            <person name="Moore L.R."/>
            <person name="Chisholm S.W."/>
        </authorList>
    </citation>
    <scope>NUCLEOTIDE SEQUENCE [LARGE SCALE GENOMIC DNA]</scope>
    <source>
        <strain evidence="2">PAC1</strain>
    </source>
</reference>
<accession>A0A0A2CA02</accession>
<comment type="caution">
    <text evidence="1">The sequence shown here is derived from an EMBL/GenBank/DDBJ whole genome shotgun (WGS) entry which is preliminary data.</text>
</comment>
<dbReference type="EMBL" id="JNAX01000005">
    <property type="protein sequence ID" value="KGG21710.1"/>
    <property type="molecule type" value="Genomic_DNA"/>
</dbReference>
<proteinExistence type="predicted"/>
<gene>
    <name evidence="1" type="ORF">EV03_0449</name>
</gene>
<organism evidence="1 2">
    <name type="scientific">Prochlorococcus marinus str. PAC1</name>
    <dbReference type="NCBI Taxonomy" id="59924"/>
    <lineage>
        <taxon>Bacteria</taxon>
        <taxon>Bacillati</taxon>
        <taxon>Cyanobacteriota</taxon>
        <taxon>Cyanophyceae</taxon>
        <taxon>Synechococcales</taxon>
        <taxon>Prochlorococcaceae</taxon>
        <taxon>Prochlorococcus</taxon>
    </lineage>
</organism>